<protein>
    <submittedName>
        <fullName evidence="3">Transcriptional regulator</fullName>
    </submittedName>
</protein>
<dbReference type="Pfam" id="PF01381">
    <property type="entry name" value="HTH_3"/>
    <property type="match status" value="1"/>
</dbReference>
<feature type="domain" description="HTH cro/C1-type" evidence="2">
    <location>
        <begin position="5"/>
        <end position="59"/>
    </location>
</feature>
<proteinExistence type="predicted"/>
<evidence type="ECO:0000256" key="1">
    <source>
        <dbReference type="ARBA" id="ARBA00023125"/>
    </source>
</evidence>
<dbReference type="Proteomes" id="UP000297053">
    <property type="component" value="Chromosome"/>
</dbReference>
<dbReference type="InterPro" id="IPR010982">
    <property type="entry name" value="Lambda_DNA-bd_dom_sf"/>
</dbReference>
<dbReference type="InterPro" id="IPR001387">
    <property type="entry name" value="Cro/C1-type_HTH"/>
</dbReference>
<dbReference type="CDD" id="cd00093">
    <property type="entry name" value="HTH_XRE"/>
    <property type="match status" value="1"/>
</dbReference>
<organism evidence="3 4">
    <name type="scientific">Halomicrobium mukohataei</name>
    <dbReference type="NCBI Taxonomy" id="57705"/>
    <lineage>
        <taxon>Archaea</taxon>
        <taxon>Methanobacteriati</taxon>
        <taxon>Methanobacteriota</taxon>
        <taxon>Stenosarchaea group</taxon>
        <taxon>Halobacteria</taxon>
        <taxon>Halobacteriales</taxon>
        <taxon>Haloarculaceae</taxon>
        <taxon>Halomicrobium</taxon>
    </lineage>
</organism>
<dbReference type="SMART" id="SM00530">
    <property type="entry name" value="HTH_XRE"/>
    <property type="match status" value="1"/>
</dbReference>
<accession>A0A4D6KD41</accession>
<dbReference type="EMBL" id="CP039375">
    <property type="protein sequence ID" value="QCD65105.1"/>
    <property type="molecule type" value="Genomic_DNA"/>
</dbReference>
<dbReference type="SUPFAM" id="SSF47413">
    <property type="entry name" value="lambda repressor-like DNA-binding domains"/>
    <property type="match status" value="1"/>
</dbReference>
<dbReference type="OMA" id="RAMRNWS"/>
<dbReference type="GeneID" id="42178353"/>
<dbReference type="Gene3D" id="1.10.260.40">
    <property type="entry name" value="lambda repressor-like DNA-binding domains"/>
    <property type="match status" value="1"/>
</dbReference>
<evidence type="ECO:0000313" key="4">
    <source>
        <dbReference type="Proteomes" id="UP000297053"/>
    </source>
</evidence>
<dbReference type="KEGG" id="halz:E5139_05415"/>
<gene>
    <name evidence="3" type="ORF">E5139_05415</name>
</gene>
<dbReference type="PANTHER" id="PTHR46558">
    <property type="entry name" value="TRACRIPTIONAL REGULATORY PROTEIN-RELATED-RELATED"/>
    <property type="match status" value="1"/>
</dbReference>
<dbReference type="PROSITE" id="PS50943">
    <property type="entry name" value="HTH_CROC1"/>
    <property type="match status" value="1"/>
</dbReference>
<reference evidence="3 4" key="1">
    <citation type="submission" date="2019-04" db="EMBL/GenBank/DDBJ databases">
        <title>Complete genome sequence of Arthrobacter sp. ZXY-2 associated with effective atrazine degradation and salt adaptation.</title>
        <authorList>
            <person name="Zhao X."/>
        </authorList>
    </citation>
    <scope>NUCLEOTIDE SEQUENCE [LARGE SCALE GENOMIC DNA]</scope>
    <source>
        <strain evidence="4">ZP60</strain>
    </source>
</reference>
<dbReference type="RefSeq" id="WP_012807957.1">
    <property type="nucleotide sequence ID" value="NZ_CP039375.1"/>
</dbReference>
<evidence type="ECO:0000313" key="3">
    <source>
        <dbReference type="EMBL" id="QCD65105.1"/>
    </source>
</evidence>
<sequence length="69" mass="7637">MKNEIATYREQEGLSQGELAAAVGVSRQTINAVERERYDPSLALAFTLAAYFDCRVEALFDPDLEPVGE</sequence>
<evidence type="ECO:0000259" key="2">
    <source>
        <dbReference type="PROSITE" id="PS50943"/>
    </source>
</evidence>
<dbReference type="AlphaFoldDB" id="A0A4D6KD41"/>
<dbReference type="GO" id="GO:0003677">
    <property type="term" value="F:DNA binding"/>
    <property type="evidence" value="ECO:0007669"/>
    <property type="project" value="UniProtKB-KW"/>
</dbReference>
<reference evidence="3 4" key="2">
    <citation type="submission" date="2019-04" db="EMBL/GenBank/DDBJ databases">
        <authorList>
            <person name="Yang S."/>
            <person name="Wei W."/>
        </authorList>
    </citation>
    <scope>NUCLEOTIDE SEQUENCE [LARGE SCALE GENOMIC DNA]</scope>
    <source>
        <strain evidence="4">ZP60</strain>
    </source>
</reference>
<keyword evidence="1" id="KW-0238">DNA-binding</keyword>
<name>A0A4D6KD41_9EURY</name>
<dbReference type="PANTHER" id="PTHR46558:SF4">
    <property type="entry name" value="DNA-BIDING PHAGE PROTEIN"/>
    <property type="match status" value="1"/>
</dbReference>